<proteinExistence type="predicted"/>
<evidence type="ECO:0000313" key="1">
    <source>
        <dbReference type="EMBL" id="UUP14634.1"/>
    </source>
</evidence>
<sequence length="170" mass="18546">MTWDAYHRRKDVLRQMLAIADHQREITLGELLDSVEGGRDAFPTEIDALFDLQMMWFQRLSGHMERILSQGTESPDLVPVTAWVGTAADLPGARALLDAHRDEPALRKAFAKELSYLATAAGVPVRGADLRLRGQRIVDAARSAVPAQTPAAADPSRPGLIARLRSAIAA</sequence>
<dbReference type="EMBL" id="CP102173">
    <property type="protein sequence ID" value="UUP14634.1"/>
    <property type="molecule type" value="Genomic_DNA"/>
</dbReference>
<accession>A0ABY5MBT7</accession>
<protein>
    <recommendedName>
        <fullName evidence="3">DUF222 domain-containing protein</fullName>
    </recommendedName>
</protein>
<keyword evidence="2" id="KW-1185">Reference proteome</keyword>
<dbReference type="RefSeq" id="WP_232398465.1">
    <property type="nucleotide sequence ID" value="NZ_CP102173.1"/>
</dbReference>
<dbReference type="Proteomes" id="UP001316184">
    <property type="component" value="Chromosome"/>
</dbReference>
<name>A0ABY5MBT7_9ACTN</name>
<evidence type="ECO:0000313" key="2">
    <source>
        <dbReference type="Proteomes" id="UP001316184"/>
    </source>
</evidence>
<reference evidence="1 2" key="1">
    <citation type="submission" date="2022-08" db="EMBL/GenBank/DDBJ databases">
        <title>novel species in genus Aeromicrobium.</title>
        <authorList>
            <person name="Ye L."/>
        </authorList>
    </citation>
    <scope>NUCLEOTIDE SEQUENCE [LARGE SCALE GENOMIC DNA]</scope>
    <source>
        <strain evidence="2">zg-Y1379</strain>
    </source>
</reference>
<organism evidence="1 2">
    <name type="scientific">Aeromicrobium wangtongii</name>
    <dbReference type="NCBI Taxonomy" id="2969247"/>
    <lineage>
        <taxon>Bacteria</taxon>
        <taxon>Bacillati</taxon>
        <taxon>Actinomycetota</taxon>
        <taxon>Actinomycetes</taxon>
        <taxon>Propionibacteriales</taxon>
        <taxon>Nocardioidaceae</taxon>
        <taxon>Aeromicrobium</taxon>
    </lineage>
</organism>
<gene>
    <name evidence="1" type="ORF">NQV15_04800</name>
</gene>
<evidence type="ECO:0008006" key="3">
    <source>
        <dbReference type="Google" id="ProtNLM"/>
    </source>
</evidence>